<dbReference type="InterPro" id="IPR013096">
    <property type="entry name" value="Cupin_2"/>
</dbReference>
<dbReference type="PANTHER" id="PTHR36440">
    <property type="entry name" value="PUTATIVE (AFU_ORTHOLOGUE AFUA_8G07350)-RELATED"/>
    <property type="match status" value="1"/>
</dbReference>
<feature type="region of interest" description="Disordered" evidence="1">
    <location>
        <begin position="152"/>
        <end position="171"/>
    </location>
</feature>
<evidence type="ECO:0000259" key="2">
    <source>
        <dbReference type="Pfam" id="PF07883"/>
    </source>
</evidence>
<dbReference type="EMBL" id="JBHSFK010000008">
    <property type="protein sequence ID" value="MFC4500636.1"/>
    <property type="molecule type" value="Genomic_DNA"/>
</dbReference>
<name>A0ABV9ASY8_9ACTN</name>
<dbReference type="Gene3D" id="2.60.120.10">
    <property type="entry name" value="Jelly Rolls"/>
    <property type="match status" value="1"/>
</dbReference>
<proteinExistence type="predicted"/>
<accession>A0ABV9ASY8</accession>
<dbReference type="InterPro" id="IPR011051">
    <property type="entry name" value="RmlC_Cupin_sf"/>
</dbReference>
<evidence type="ECO:0000256" key="1">
    <source>
        <dbReference type="SAM" id="MobiDB-lite"/>
    </source>
</evidence>
<evidence type="ECO:0000313" key="3">
    <source>
        <dbReference type="EMBL" id="MFC4500636.1"/>
    </source>
</evidence>
<dbReference type="Pfam" id="PF07883">
    <property type="entry name" value="Cupin_2"/>
    <property type="match status" value="1"/>
</dbReference>
<dbReference type="SUPFAM" id="SSF51182">
    <property type="entry name" value="RmlC-like cupins"/>
    <property type="match status" value="1"/>
</dbReference>
<reference evidence="4" key="1">
    <citation type="journal article" date="2019" name="Int. J. Syst. Evol. Microbiol.">
        <title>The Global Catalogue of Microorganisms (GCM) 10K type strain sequencing project: providing services to taxonomists for standard genome sequencing and annotation.</title>
        <authorList>
            <consortium name="The Broad Institute Genomics Platform"/>
            <consortium name="The Broad Institute Genome Sequencing Center for Infectious Disease"/>
            <person name="Wu L."/>
            <person name="Ma J."/>
        </authorList>
    </citation>
    <scope>NUCLEOTIDE SEQUENCE [LARGE SCALE GENOMIC DNA]</scope>
    <source>
        <strain evidence="4">CGMCC 4.7177</strain>
    </source>
</reference>
<gene>
    <name evidence="3" type="ORF">ACFPIH_14060</name>
</gene>
<feature type="compositionally biased region" description="Low complexity" evidence="1">
    <location>
        <begin position="161"/>
        <end position="171"/>
    </location>
</feature>
<dbReference type="Proteomes" id="UP001595839">
    <property type="component" value="Unassembled WGS sequence"/>
</dbReference>
<dbReference type="RefSeq" id="WP_208516698.1">
    <property type="nucleotide sequence ID" value="NZ_JBHSFK010000008.1"/>
</dbReference>
<feature type="domain" description="Cupin type-2" evidence="2">
    <location>
        <begin position="48"/>
        <end position="108"/>
    </location>
</feature>
<organism evidence="3 4">
    <name type="scientific">Streptomyces vulcanius</name>
    <dbReference type="NCBI Taxonomy" id="1441876"/>
    <lineage>
        <taxon>Bacteria</taxon>
        <taxon>Bacillati</taxon>
        <taxon>Actinomycetota</taxon>
        <taxon>Actinomycetes</taxon>
        <taxon>Kitasatosporales</taxon>
        <taxon>Streptomycetaceae</taxon>
        <taxon>Streptomyces</taxon>
    </lineage>
</organism>
<evidence type="ECO:0000313" key="4">
    <source>
        <dbReference type="Proteomes" id="UP001595839"/>
    </source>
</evidence>
<dbReference type="InterPro" id="IPR053146">
    <property type="entry name" value="QDO-like"/>
</dbReference>
<protein>
    <submittedName>
        <fullName evidence="3">Cupin domain-containing protein</fullName>
    </submittedName>
</protein>
<sequence>MTSFPHSAGTARPYVWAPDQSPAYWNVGTYWRVLADGSQTDGRSCTFEELCPQGLVAPPHVHDKEEEAFFILEGDFVFTVGDEEIPAGPGSYIYLPPKVRHGFRVESEVGRVYNMLTPAGFEQNIITNGQPAPQVSMPPPGTSAVPLWRQLRTSRPPAPWDDPAWAPDSSF</sequence>
<dbReference type="InterPro" id="IPR014710">
    <property type="entry name" value="RmlC-like_jellyroll"/>
</dbReference>
<comment type="caution">
    <text evidence="3">The sequence shown here is derived from an EMBL/GenBank/DDBJ whole genome shotgun (WGS) entry which is preliminary data.</text>
</comment>
<keyword evidence="4" id="KW-1185">Reference proteome</keyword>
<dbReference type="PANTHER" id="PTHR36440:SF1">
    <property type="entry name" value="PUTATIVE (AFU_ORTHOLOGUE AFUA_8G07350)-RELATED"/>
    <property type="match status" value="1"/>
</dbReference>